<comment type="similarity">
    <text evidence="2">Belongs to the zinc-containing alcohol dehydrogenase family. Quinone oxidoreductase subfamily.</text>
</comment>
<dbReference type="FunFam" id="3.40.50.720:FF:000147">
    <property type="entry name" value="Reticulon-4-interacting protein 1 homolog, mitochondrial"/>
    <property type="match status" value="1"/>
</dbReference>
<evidence type="ECO:0000313" key="8">
    <source>
        <dbReference type="Proteomes" id="UP001168821"/>
    </source>
</evidence>
<dbReference type="Gene3D" id="3.40.50.720">
    <property type="entry name" value="NAD(P)-binding Rossmann-like Domain"/>
    <property type="match status" value="1"/>
</dbReference>
<dbReference type="SUPFAM" id="SSF51735">
    <property type="entry name" value="NAD(P)-binding Rossmann-fold domains"/>
    <property type="match status" value="1"/>
</dbReference>
<dbReference type="SMART" id="SM00829">
    <property type="entry name" value="PKS_ER"/>
    <property type="match status" value="1"/>
</dbReference>
<dbReference type="GO" id="GO:0005739">
    <property type="term" value="C:mitochondrion"/>
    <property type="evidence" value="ECO:0007669"/>
    <property type="project" value="UniProtKB-SubCell"/>
</dbReference>
<dbReference type="InterPro" id="IPR020843">
    <property type="entry name" value="ER"/>
</dbReference>
<accession>A0AA38MEU0</accession>
<reference evidence="7" key="1">
    <citation type="journal article" date="2023" name="G3 (Bethesda)">
        <title>Whole genome assemblies of Zophobas morio and Tenebrio molitor.</title>
        <authorList>
            <person name="Kaur S."/>
            <person name="Stinson S.A."/>
            <person name="diCenzo G.C."/>
        </authorList>
    </citation>
    <scope>NUCLEOTIDE SEQUENCE</scope>
    <source>
        <strain evidence="7">QUZm001</strain>
    </source>
</reference>
<dbReference type="InterPro" id="IPR011032">
    <property type="entry name" value="GroES-like_sf"/>
</dbReference>
<dbReference type="InterPro" id="IPR050700">
    <property type="entry name" value="YIM1/Zinc_Alcohol_DH_Fams"/>
</dbReference>
<evidence type="ECO:0000256" key="4">
    <source>
        <dbReference type="ARBA" id="ARBA00023002"/>
    </source>
</evidence>
<dbReference type="InterPro" id="IPR037397">
    <property type="entry name" value="RTN4IP1"/>
</dbReference>
<dbReference type="Pfam" id="PF13602">
    <property type="entry name" value="ADH_zinc_N_2"/>
    <property type="match status" value="1"/>
</dbReference>
<sequence>MCKKCQKESTMFVNTTNKTLAVVQFGHRRLSAIAAKVNIQEQCRVNAWQVHSYGDINELQRGNIRMPQIREPNQLLINVEAASVNPIDIFMLAGYGKTLMQIPRKFEMELPLTLGRDFCGTIIYKGPGVGSSFSIGDKVYGFVPIHKQGSFSEVIVADKDHICKQPKTLSPVESTSLVYASMTAWSALYLFGNLVMKGAKGSRILILGASGGVGTVAVQLLKSQNAIVHGTCSKDAIPLVTSLGADCVFDYRDPDYLKNIEKEGFYHIILDCAKFGYDNIPKTWKYGTYVTLNSPLLINADKYGLVRGLINSAGTFLQQNLKPPSEKKCVMWGFFTPSGNGFRFIDKLIKDGKIRPLIHKEFKFDDLPCAFEELKKGHMRGKIVVTY</sequence>
<dbReference type="PANTHER" id="PTHR11695:SF294">
    <property type="entry name" value="RETICULON-4-INTERACTING PROTEIN 1, MITOCHONDRIAL"/>
    <property type="match status" value="1"/>
</dbReference>
<dbReference type="InterPro" id="IPR036291">
    <property type="entry name" value="NAD(P)-bd_dom_sf"/>
</dbReference>
<evidence type="ECO:0000256" key="5">
    <source>
        <dbReference type="ARBA" id="ARBA00023128"/>
    </source>
</evidence>
<dbReference type="PANTHER" id="PTHR11695">
    <property type="entry name" value="ALCOHOL DEHYDROGENASE RELATED"/>
    <property type="match status" value="1"/>
</dbReference>
<comment type="caution">
    <text evidence="7">The sequence shown here is derived from an EMBL/GenBank/DDBJ whole genome shotgun (WGS) entry which is preliminary data.</text>
</comment>
<dbReference type="EMBL" id="JALNTZ010000004">
    <property type="protein sequence ID" value="KAJ3654470.1"/>
    <property type="molecule type" value="Genomic_DNA"/>
</dbReference>
<dbReference type="SUPFAM" id="SSF50129">
    <property type="entry name" value="GroES-like"/>
    <property type="match status" value="1"/>
</dbReference>
<keyword evidence="5" id="KW-0496">Mitochondrion</keyword>
<evidence type="ECO:0000256" key="2">
    <source>
        <dbReference type="ARBA" id="ARBA00010371"/>
    </source>
</evidence>
<keyword evidence="4" id="KW-0560">Oxidoreductase</keyword>
<protein>
    <recommendedName>
        <fullName evidence="6">Enoyl reductase (ER) domain-containing protein</fullName>
    </recommendedName>
</protein>
<name>A0AA38MEU0_9CUCU</name>
<gene>
    <name evidence="7" type="ORF">Zmor_013657</name>
</gene>
<dbReference type="Pfam" id="PF08240">
    <property type="entry name" value="ADH_N"/>
    <property type="match status" value="1"/>
</dbReference>
<dbReference type="GO" id="GO:0016491">
    <property type="term" value="F:oxidoreductase activity"/>
    <property type="evidence" value="ECO:0007669"/>
    <property type="project" value="UniProtKB-KW"/>
</dbReference>
<organism evidence="7 8">
    <name type="scientific">Zophobas morio</name>
    <dbReference type="NCBI Taxonomy" id="2755281"/>
    <lineage>
        <taxon>Eukaryota</taxon>
        <taxon>Metazoa</taxon>
        <taxon>Ecdysozoa</taxon>
        <taxon>Arthropoda</taxon>
        <taxon>Hexapoda</taxon>
        <taxon>Insecta</taxon>
        <taxon>Pterygota</taxon>
        <taxon>Neoptera</taxon>
        <taxon>Endopterygota</taxon>
        <taxon>Coleoptera</taxon>
        <taxon>Polyphaga</taxon>
        <taxon>Cucujiformia</taxon>
        <taxon>Tenebrionidae</taxon>
        <taxon>Zophobas</taxon>
    </lineage>
</organism>
<comment type="subcellular location">
    <subcellularLocation>
        <location evidence="1">Mitochondrion</location>
    </subcellularLocation>
</comment>
<proteinExistence type="inferred from homology"/>
<keyword evidence="8" id="KW-1185">Reference proteome</keyword>
<dbReference type="InterPro" id="IPR013154">
    <property type="entry name" value="ADH-like_N"/>
</dbReference>
<evidence type="ECO:0000313" key="7">
    <source>
        <dbReference type="EMBL" id="KAJ3654470.1"/>
    </source>
</evidence>
<evidence type="ECO:0000256" key="1">
    <source>
        <dbReference type="ARBA" id="ARBA00004173"/>
    </source>
</evidence>
<dbReference type="AlphaFoldDB" id="A0AA38MEU0"/>
<dbReference type="Gene3D" id="3.90.180.10">
    <property type="entry name" value="Medium-chain alcohol dehydrogenases, catalytic domain"/>
    <property type="match status" value="1"/>
</dbReference>
<dbReference type="CDD" id="cd08248">
    <property type="entry name" value="RTN4I1"/>
    <property type="match status" value="1"/>
</dbReference>
<evidence type="ECO:0000256" key="3">
    <source>
        <dbReference type="ARBA" id="ARBA00022946"/>
    </source>
</evidence>
<feature type="domain" description="Enoyl reductase (ER)" evidence="6">
    <location>
        <begin position="54"/>
        <end position="385"/>
    </location>
</feature>
<dbReference type="Proteomes" id="UP001168821">
    <property type="component" value="Unassembled WGS sequence"/>
</dbReference>
<keyword evidence="3" id="KW-0809">Transit peptide</keyword>
<evidence type="ECO:0000259" key="6">
    <source>
        <dbReference type="SMART" id="SM00829"/>
    </source>
</evidence>